<dbReference type="SUPFAM" id="SSF52540">
    <property type="entry name" value="P-loop containing nucleoside triphosphate hydrolases"/>
    <property type="match status" value="1"/>
</dbReference>
<evidence type="ECO:0000256" key="6">
    <source>
        <dbReference type="ARBA" id="ARBA00049117"/>
    </source>
</evidence>
<feature type="domain" description="CobW C-terminal" evidence="7">
    <location>
        <begin position="322"/>
        <end position="413"/>
    </location>
</feature>
<dbReference type="NCBIfam" id="TIGR02475">
    <property type="entry name" value="CobW"/>
    <property type="match status" value="1"/>
</dbReference>
<comment type="similarity">
    <text evidence="4">Belongs to the SIMIBI class G3E GTPase family. ZNG1 subfamily.</text>
</comment>
<evidence type="ECO:0000313" key="8">
    <source>
        <dbReference type="EMBL" id="RAS22146.1"/>
    </source>
</evidence>
<dbReference type="CDD" id="cd03112">
    <property type="entry name" value="CobW-like"/>
    <property type="match status" value="1"/>
</dbReference>
<dbReference type="GO" id="GO:0005737">
    <property type="term" value="C:cytoplasm"/>
    <property type="evidence" value="ECO:0007669"/>
    <property type="project" value="TreeGrafter"/>
</dbReference>
<dbReference type="EMBL" id="QLTK01000025">
    <property type="protein sequence ID" value="RAS22146.1"/>
    <property type="molecule type" value="Genomic_DNA"/>
</dbReference>
<dbReference type="SUPFAM" id="SSF90002">
    <property type="entry name" value="Hypothetical protein YjiA, C-terminal domain"/>
    <property type="match status" value="1"/>
</dbReference>
<evidence type="ECO:0000256" key="4">
    <source>
        <dbReference type="ARBA" id="ARBA00034320"/>
    </source>
</evidence>
<evidence type="ECO:0000313" key="9">
    <source>
        <dbReference type="Proteomes" id="UP000248918"/>
    </source>
</evidence>
<dbReference type="InterPro" id="IPR003495">
    <property type="entry name" value="CobW/HypB/UreG_nucleotide-bd"/>
</dbReference>
<evidence type="ECO:0000256" key="2">
    <source>
        <dbReference type="ARBA" id="ARBA00022801"/>
    </source>
</evidence>
<protein>
    <submittedName>
        <fullName evidence="8">Cobalamin biosynthesis protein CobW</fullName>
    </submittedName>
</protein>
<dbReference type="Pfam" id="PF07683">
    <property type="entry name" value="CobW_C"/>
    <property type="match status" value="1"/>
</dbReference>
<comment type="function">
    <text evidence="5">Zinc chaperone that directly transfers zinc cofactor to target proteins, thereby activating them. Zinc is transferred from the CXCC motif in the GTPase domain to the zinc binding site in target proteins in a process requiring GTP hydrolysis.</text>
</comment>
<dbReference type="InterPro" id="IPR011629">
    <property type="entry name" value="CobW-like_C"/>
</dbReference>
<evidence type="ECO:0000256" key="1">
    <source>
        <dbReference type="ARBA" id="ARBA00022741"/>
    </source>
</evidence>
<dbReference type="PANTHER" id="PTHR13748:SF62">
    <property type="entry name" value="COBW DOMAIN-CONTAINING PROTEIN"/>
    <property type="match status" value="1"/>
</dbReference>
<name>A0A329BH65_9BURK</name>
<accession>A0A329BH65</accession>
<comment type="caution">
    <text evidence="8">The sequence shown here is derived from an EMBL/GenBank/DDBJ whole genome shotgun (WGS) entry which is preliminary data.</text>
</comment>
<reference evidence="8 9" key="1">
    <citation type="submission" date="2018-06" db="EMBL/GenBank/DDBJ databases">
        <title>Genomic Encyclopedia of Type Strains, Phase III (KMG-III): the genomes of soil and plant-associated and newly described type strains.</title>
        <authorList>
            <person name="Whitman W."/>
        </authorList>
    </citation>
    <scope>NUCLEOTIDE SEQUENCE [LARGE SCALE GENOMIC DNA]</scope>
    <source>
        <strain evidence="8 9">LMG 23644</strain>
    </source>
</reference>
<dbReference type="InterPro" id="IPR012824">
    <property type="entry name" value="CobW"/>
</dbReference>
<evidence type="ECO:0000259" key="7">
    <source>
        <dbReference type="SMART" id="SM00833"/>
    </source>
</evidence>
<keyword evidence="1" id="KW-0547">Nucleotide-binding</keyword>
<dbReference type="PANTHER" id="PTHR13748">
    <property type="entry name" value="COBW-RELATED"/>
    <property type="match status" value="1"/>
</dbReference>
<evidence type="ECO:0000256" key="3">
    <source>
        <dbReference type="ARBA" id="ARBA00023186"/>
    </source>
</evidence>
<keyword evidence="3" id="KW-0143">Chaperone</keyword>
<gene>
    <name evidence="8" type="ORF">BX591_12588</name>
</gene>
<comment type="catalytic activity">
    <reaction evidence="6">
        <text>GTP + H2O = GDP + phosphate + H(+)</text>
        <dbReference type="Rhea" id="RHEA:19669"/>
        <dbReference type="ChEBI" id="CHEBI:15377"/>
        <dbReference type="ChEBI" id="CHEBI:15378"/>
        <dbReference type="ChEBI" id="CHEBI:37565"/>
        <dbReference type="ChEBI" id="CHEBI:43474"/>
        <dbReference type="ChEBI" id="CHEBI:58189"/>
    </reaction>
    <physiologicalReaction direction="left-to-right" evidence="6">
        <dbReference type="Rhea" id="RHEA:19670"/>
    </physiologicalReaction>
</comment>
<evidence type="ECO:0000256" key="5">
    <source>
        <dbReference type="ARBA" id="ARBA00045658"/>
    </source>
</evidence>
<dbReference type="Pfam" id="PF02492">
    <property type="entry name" value="cobW"/>
    <property type="match status" value="1"/>
</dbReference>
<dbReference type="GO" id="GO:0000166">
    <property type="term" value="F:nucleotide binding"/>
    <property type="evidence" value="ECO:0007669"/>
    <property type="project" value="UniProtKB-KW"/>
</dbReference>
<keyword evidence="2" id="KW-0378">Hydrolase</keyword>
<dbReference type="InterPro" id="IPR051316">
    <property type="entry name" value="Zinc-reg_GTPase_activator"/>
</dbReference>
<dbReference type="STRING" id="1169143.GCA_000383275_06487"/>
<dbReference type="Gene3D" id="3.40.50.300">
    <property type="entry name" value="P-loop containing nucleotide triphosphate hydrolases"/>
    <property type="match status" value="1"/>
</dbReference>
<dbReference type="InterPro" id="IPR027417">
    <property type="entry name" value="P-loop_NTPase"/>
</dbReference>
<dbReference type="GO" id="GO:0016787">
    <property type="term" value="F:hydrolase activity"/>
    <property type="evidence" value="ECO:0007669"/>
    <property type="project" value="UniProtKB-KW"/>
</dbReference>
<organism evidence="8 9">
    <name type="scientific">Paraburkholderia bryophila</name>
    <dbReference type="NCBI Taxonomy" id="420952"/>
    <lineage>
        <taxon>Bacteria</taxon>
        <taxon>Pseudomonadati</taxon>
        <taxon>Pseudomonadota</taxon>
        <taxon>Betaproteobacteria</taxon>
        <taxon>Burkholderiales</taxon>
        <taxon>Burkholderiaceae</taxon>
        <taxon>Paraburkholderia</taxon>
    </lineage>
</organism>
<sequence>MSPLGENLLAREGEAALSPARIPAGTCRANAAGMRRALMTSPPHKTKRAGVPVQLLRKNLTMQTQMRKIPVTIVTGFLGSGKTTLLRHILQHAGGKRIAVIVNEFGELGIDGEILKGCGIGCDENGVETEGQLYELANGCLCCTVQEEFFPVMEKLVERRDQIDHVLIETSGLALPKPLVQAFNWPQIKNSFTVDAVVTVVDGPAAASGQFADNPLAVDAQRQADPNLDHESPLHELFEDQLSAADLVILNKTDLLDDAQQGAVEALIREEIPPQVKIVRAHMGQLDLHTLLGLEAASEETIHLRHDHHGSAEDADHHHDEFDSVVVQADAPSREAVIAALQALVEANTIYRVKGFAALPGAPMRLVIQGVGRRFDSYFDRRWQAGEGGRSRFVLIGEDLDQAALQRAFDVALGVSSSHAAQQA</sequence>
<proteinExistence type="inferred from homology"/>
<dbReference type="Gene3D" id="3.30.1220.10">
    <property type="entry name" value="CobW-like, C-terminal domain"/>
    <property type="match status" value="1"/>
</dbReference>
<dbReference type="GO" id="GO:0009236">
    <property type="term" value="P:cobalamin biosynthetic process"/>
    <property type="evidence" value="ECO:0007669"/>
    <property type="project" value="InterPro"/>
</dbReference>
<dbReference type="AlphaFoldDB" id="A0A329BH65"/>
<dbReference type="InterPro" id="IPR036627">
    <property type="entry name" value="CobW-likC_sf"/>
</dbReference>
<dbReference type="Proteomes" id="UP000248918">
    <property type="component" value="Unassembled WGS sequence"/>
</dbReference>
<dbReference type="SMART" id="SM00833">
    <property type="entry name" value="CobW_C"/>
    <property type="match status" value="1"/>
</dbReference>